<reference evidence="10" key="1">
    <citation type="submission" date="2012-04" db="EMBL/GenBank/DDBJ databases">
        <title>Complete genome sequence of Helicobacter cetorum strain MIT 00-7128.</title>
        <authorList>
            <person name="Kersulyte D."/>
            <person name="Berg D.E."/>
        </authorList>
    </citation>
    <scope>NUCLEOTIDE SEQUENCE [LARGE SCALE GENOMIC DNA]</scope>
    <source>
        <strain evidence="10">MIT 00-7128</strain>
    </source>
</reference>
<feature type="domain" description="Cytochrome C biogenesis protein transmembrane" evidence="8">
    <location>
        <begin position="16"/>
        <end position="226"/>
    </location>
</feature>
<dbReference type="STRING" id="182217.HCW_04950"/>
<keyword evidence="5 7" id="KW-1133">Transmembrane helix</keyword>
<dbReference type="RefSeq" id="WP_014661127.1">
    <property type="nucleotide sequence ID" value="NC_017737.1"/>
</dbReference>
<feature type="transmembrane region" description="Helical" evidence="7">
    <location>
        <begin position="15"/>
        <end position="39"/>
    </location>
</feature>
<feature type="transmembrane region" description="Helical" evidence="7">
    <location>
        <begin position="93"/>
        <end position="115"/>
    </location>
</feature>
<feature type="transmembrane region" description="Helical" evidence="7">
    <location>
        <begin position="136"/>
        <end position="158"/>
    </location>
</feature>
<evidence type="ECO:0000256" key="7">
    <source>
        <dbReference type="SAM" id="Phobius"/>
    </source>
</evidence>
<dbReference type="InterPro" id="IPR003834">
    <property type="entry name" value="Cyt_c_assmbl_TM_dom"/>
</dbReference>
<evidence type="ECO:0000256" key="6">
    <source>
        <dbReference type="ARBA" id="ARBA00023136"/>
    </source>
</evidence>
<dbReference type="Proteomes" id="UP000005010">
    <property type="component" value="Chromosome"/>
</dbReference>
<evidence type="ECO:0000256" key="3">
    <source>
        <dbReference type="ARBA" id="ARBA00022692"/>
    </source>
</evidence>
<comment type="similarity">
    <text evidence="2">Belongs to the DsbD family.</text>
</comment>
<gene>
    <name evidence="9" type="ordered locus">HCW_04950</name>
</gene>
<dbReference type="AlphaFoldDB" id="I0EMT8"/>
<dbReference type="eggNOG" id="COG0785">
    <property type="taxonomic scope" value="Bacteria"/>
</dbReference>
<evidence type="ECO:0000256" key="2">
    <source>
        <dbReference type="ARBA" id="ARBA00006143"/>
    </source>
</evidence>
<evidence type="ECO:0000313" key="9">
    <source>
        <dbReference type="EMBL" id="AFI04257.1"/>
    </source>
</evidence>
<feature type="transmembrane region" description="Helical" evidence="7">
    <location>
        <begin position="209"/>
        <end position="227"/>
    </location>
</feature>
<dbReference type="GO" id="GO:0017004">
    <property type="term" value="P:cytochrome complex assembly"/>
    <property type="evidence" value="ECO:0007669"/>
    <property type="project" value="UniProtKB-KW"/>
</dbReference>
<dbReference type="KEGG" id="hce:HCW_04950"/>
<proteinExistence type="inferred from homology"/>
<dbReference type="GO" id="GO:0016020">
    <property type="term" value="C:membrane"/>
    <property type="evidence" value="ECO:0007669"/>
    <property type="project" value="UniProtKB-SubCell"/>
</dbReference>
<evidence type="ECO:0000313" key="10">
    <source>
        <dbReference type="Proteomes" id="UP000005010"/>
    </source>
</evidence>
<dbReference type="EMBL" id="CP003479">
    <property type="protein sequence ID" value="AFI04257.1"/>
    <property type="molecule type" value="Genomic_DNA"/>
</dbReference>
<evidence type="ECO:0000259" key="8">
    <source>
        <dbReference type="Pfam" id="PF02683"/>
    </source>
</evidence>
<organism evidence="9 10">
    <name type="scientific">Helicobacter cetorum (strain ATCC BAA-429 / MIT 00-7128)</name>
    <dbReference type="NCBI Taxonomy" id="182217"/>
    <lineage>
        <taxon>Bacteria</taxon>
        <taxon>Pseudomonadati</taxon>
        <taxon>Campylobacterota</taxon>
        <taxon>Epsilonproteobacteria</taxon>
        <taxon>Campylobacterales</taxon>
        <taxon>Helicobacteraceae</taxon>
        <taxon>Helicobacter</taxon>
    </lineage>
</organism>
<feature type="transmembrane region" description="Helical" evidence="7">
    <location>
        <begin position="170"/>
        <end position="197"/>
    </location>
</feature>
<comment type="subcellular location">
    <subcellularLocation>
        <location evidence="1">Membrane</location>
        <topology evidence="1">Multi-pass membrane protein</topology>
    </subcellularLocation>
</comment>
<evidence type="ECO:0000256" key="4">
    <source>
        <dbReference type="ARBA" id="ARBA00022748"/>
    </source>
</evidence>
<dbReference type="PANTHER" id="PTHR31272:SF4">
    <property type="entry name" value="CYTOCHROME C-TYPE BIOGENESIS PROTEIN HI_1454-RELATED"/>
    <property type="match status" value="1"/>
</dbReference>
<dbReference type="PANTHER" id="PTHR31272">
    <property type="entry name" value="CYTOCHROME C-TYPE BIOGENESIS PROTEIN HI_1454-RELATED"/>
    <property type="match status" value="1"/>
</dbReference>
<protein>
    <submittedName>
        <fullName evidence="9">Cytochrome c biogenesis protein</fullName>
    </submittedName>
</protein>
<keyword evidence="3 7" id="KW-0812">Transmembrane</keyword>
<keyword evidence="4" id="KW-0201">Cytochrome c-type biogenesis</keyword>
<dbReference type="InterPro" id="IPR051790">
    <property type="entry name" value="Cytochrome_c-biogenesis_DsbD"/>
</dbReference>
<evidence type="ECO:0000256" key="1">
    <source>
        <dbReference type="ARBA" id="ARBA00004141"/>
    </source>
</evidence>
<accession>I0EMT8</accession>
<dbReference type="Pfam" id="PF02683">
    <property type="entry name" value="DsbD_TM"/>
    <property type="match status" value="1"/>
</dbReference>
<keyword evidence="6 7" id="KW-0472">Membrane</keyword>
<sequence>MLDNTLINLFETTPFLTSLLAGVLTFLSPCVLPLIPAYMSYISQISLEDIKDGKAKRVSVFLKSLMFVIGFSLVFLGVGMSMAKLIHSFVGGWVNYISGGIVLLFGLHFLGLFRFAFLYKTQSVRFTSKSNGMQRFYPFLLGVSFALGWTPCIGPIFTSIVMMSASKDTYGLLLMVVYVMGLAIPFLLVALMVERALLFLKRLKKYNRMIEIISGLVLVLMGVLIMTDSMKSLTNFLQN</sequence>
<keyword evidence="10" id="KW-1185">Reference proteome</keyword>
<feature type="transmembrane region" description="Helical" evidence="7">
    <location>
        <begin position="60"/>
        <end position="81"/>
    </location>
</feature>
<evidence type="ECO:0000256" key="5">
    <source>
        <dbReference type="ARBA" id="ARBA00022989"/>
    </source>
</evidence>
<name>I0EMT8_HELC0</name>
<dbReference type="PATRIC" id="fig|182217.3.peg.1053"/>
<dbReference type="HOGENOM" id="CLU_053225_2_0_7"/>